<evidence type="ECO:0000313" key="2">
    <source>
        <dbReference type="Proteomes" id="UP001273531"/>
    </source>
</evidence>
<name>A0ABU3YD62_9SPHN</name>
<dbReference type="RefSeq" id="WP_317228366.1">
    <property type="nucleotide sequence ID" value="NZ_JAWJEJ010000002.1"/>
</dbReference>
<gene>
    <name evidence="1" type="ORF">RZN05_19605</name>
</gene>
<keyword evidence="2" id="KW-1185">Reference proteome</keyword>
<reference evidence="1 2" key="1">
    <citation type="submission" date="2023-10" db="EMBL/GenBank/DDBJ databases">
        <title>Sphingomonas sp. HF-S4 16S ribosomal RNA gene Genome sequencing and assembly.</title>
        <authorList>
            <person name="Lee H."/>
        </authorList>
    </citation>
    <scope>NUCLEOTIDE SEQUENCE [LARGE SCALE GENOMIC DNA]</scope>
    <source>
        <strain evidence="1 2">HF-S4</strain>
    </source>
</reference>
<dbReference type="Proteomes" id="UP001273531">
    <property type="component" value="Unassembled WGS sequence"/>
</dbReference>
<comment type="caution">
    <text evidence="1">The sequence shown here is derived from an EMBL/GenBank/DDBJ whole genome shotgun (WGS) entry which is preliminary data.</text>
</comment>
<evidence type="ECO:0000313" key="1">
    <source>
        <dbReference type="EMBL" id="MDV3459212.1"/>
    </source>
</evidence>
<evidence type="ECO:0008006" key="3">
    <source>
        <dbReference type="Google" id="ProtNLM"/>
    </source>
</evidence>
<proteinExistence type="predicted"/>
<protein>
    <recommendedName>
        <fullName evidence="3">GIY-YIG domain-containing protein</fullName>
    </recommendedName>
</protein>
<accession>A0ABU3YD62</accession>
<dbReference type="EMBL" id="JAWJEJ010000002">
    <property type="protein sequence ID" value="MDV3459212.1"/>
    <property type="molecule type" value="Genomic_DNA"/>
</dbReference>
<sequence>MAGQITTRRIVRLNERPTSLSGITLEETDITRVDIVVQRTLPAYRATEIQHDVEEYRRRNMEIFNKLENDDPYHHPKVEDVATPIYLIARIYEGPGEIVYVGKAESKKNRFEGGHIALLRLLDPEYKDHDKFISFAIINITTSNKQIVPVEWVYDKQLRTKLISHIEHALVWKFQPCYNTHFKASEPQDFSFEINFWDASDGDLLAIKDVRVRAAHGPIAQLTPEVLRGAIADAVDGA</sequence>
<organism evidence="1 2">
    <name type="scientific">Sphingomonas agrestis</name>
    <dbReference type="NCBI Taxonomy" id="3080540"/>
    <lineage>
        <taxon>Bacteria</taxon>
        <taxon>Pseudomonadati</taxon>
        <taxon>Pseudomonadota</taxon>
        <taxon>Alphaproteobacteria</taxon>
        <taxon>Sphingomonadales</taxon>
        <taxon>Sphingomonadaceae</taxon>
        <taxon>Sphingomonas</taxon>
    </lineage>
</organism>